<accession>A0A9Q3CU57</accession>
<evidence type="ECO:0000313" key="1">
    <source>
        <dbReference type="EMBL" id="MBW0491369.1"/>
    </source>
</evidence>
<protein>
    <submittedName>
        <fullName evidence="1">Uncharacterized protein</fullName>
    </submittedName>
</protein>
<dbReference type="EMBL" id="AVOT02011051">
    <property type="protein sequence ID" value="MBW0491369.1"/>
    <property type="molecule type" value="Genomic_DNA"/>
</dbReference>
<organism evidence="1 2">
    <name type="scientific">Austropuccinia psidii MF-1</name>
    <dbReference type="NCBI Taxonomy" id="1389203"/>
    <lineage>
        <taxon>Eukaryota</taxon>
        <taxon>Fungi</taxon>
        <taxon>Dikarya</taxon>
        <taxon>Basidiomycota</taxon>
        <taxon>Pucciniomycotina</taxon>
        <taxon>Pucciniomycetes</taxon>
        <taxon>Pucciniales</taxon>
        <taxon>Sphaerophragmiaceae</taxon>
        <taxon>Austropuccinia</taxon>
    </lineage>
</organism>
<evidence type="ECO:0000313" key="2">
    <source>
        <dbReference type="Proteomes" id="UP000765509"/>
    </source>
</evidence>
<reference evidence="1" key="1">
    <citation type="submission" date="2021-03" db="EMBL/GenBank/DDBJ databases">
        <title>Draft genome sequence of rust myrtle Austropuccinia psidii MF-1, a brazilian biotype.</title>
        <authorList>
            <person name="Quecine M.C."/>
            <person name="Pachon D.M.R."/>
            <person name="Bonatelli M.L."/>
            <person name="Correr F.H."/>
            <person name="Franceschini L.M."/>
            <person name="Leite T.F."/>
            <person name="Margarido G.R.A."/>
            <person name="Almeida C.A."/>
            <person name="Ferrarezi J.A."/>
            <person name="Labate C.A."/>
        </authorList>
    </citation>
    <scope>NUCLEOTIDE SEQUENCE</scope>
    <source>
        <strain evidence="1">MF-1</strain>
    </source>
</reference>
<gene>
    <name evidence="1" type="ORF">O181_031084</name>
</gene>
<keyword evidence="2" id="KW-1185">Reference proteome</keyword>
<dbReference type="Proteomes" id="UP000765509">
    <property type="component" value="Unassembled WGS sequence"/>
</dbReference>
<comment type="caution">
    <text evidence="1">The sequence shown here is derived from an EMBL/GenBank/DDBJ whole genome shotgun (WGS) entry which is preliminary data.</text>
</comment>
<dbReference type="AlphaFoldDB" id="A0A9Q3CU57"/>
<sequence>MARNLLLWILKHQQKQRMNQLALPQDPFTLIKMAVPTFDLCRIPYCPVCFSLYQLKQLPPKCTYRETPQCNPCNTELFLTQSSFRSICIREGKMNPAYQIHPCYSPFYSIPIGTYITQMLDMWLCWFLLLHGIEDQMSKWSDEVLAQNDERIMDIQQGNSWKEMKWKTKAKDAKSLQLFFSLFVNWFNPRHNKLAGKQQSIVIVCMACLTLPPSIQQKFEYIFISWLIPGPQAPDMSTIGHLVSPLVDYLLAFEGPINIPTSNFPEGRLIETRLLTLIDDSGERHKVGEFALHSENFMCPWCMIRETDLLKVKLGPLRVGEEVKEMGKKWKKASKNQCMVLMRTNGVRFSELN</sequence>
<name>A0A9Q3CU57_9BASI</name>
<proteinExistence type="predicted"/>
<dbReference type="OrthoDB" id="3269001at2759"/>